<protein>
    <submittedName>
        <fullName evidence="1">Uncharacterized protein</fullName>
    </submittedName>
</protein>
<proteinExistence type="predicted"/>
<dbReference type="AlphaFoldDB" id="A0A8H5AHL9"/>
<evidence type="ECO:0000313" key="1">
    <source>
        <dbReference type="EMBL" id="KAF5265421.1"/>
    </source>
</evidence>
<dbReference type="Proteomes" id="UP000558688">
    <property type="component" value="Unassembled WGS sequence"/>
</dbReference>
<name>A0A8H5AHL9_FUSOX</name>
<gene>
    <name evidence="1" type="ORF">FOXYS1_3757</name>
</gene>
<organism evidence="1 2">
    <name type="scientific">Fusarium oxysporum</name>
    <name type="common">Fusarium vascular wilt</name>
    <dbReference type="NCBI Taxonomy" id="5507"/>
    <lineage>
        <taxon>Eukaryota</taxon>
        <taxon>Fungi</taxon>
        <taxon>Dikarya</taxon>
        <taxon>Ascomycota</taxon>
        <taxon>Pezizomycotina</taxon>
        <taxon>Sordariomycetes</taxon>
        <taxon>Hypocreomycetidae</taxon>
        <taxon>Hypocreales</taxon>
        <taxon>Nectriaceae</taxon>
        <taxon>Fusarium</taxon>
        <taxon>Fusarium oxysporum species complex</taxon>
    </lineage>
</organism>
<feature type="non-terminal residue" evidence="1">
    <location>
        <position position="29"/>
    </location>
</feature>
<dbReference type="EMBL" id="JAAFOW010000571">
    <property type="protein sequence ID" value="KAF5265421.1"/>
    <property type="molecule type" value="Genomic_DNA"/>
</dbReference>
<comment type="caution">
    <text evidence="1">The sequence shown here is derived from an EMBL/GenBank/DDBJ whole genome shotgun (WGS) entry which is preliminary data.</text>
</comment>
<sequence length="29" mass="3091">MKFFGILAPLGMIVAGADAAVWNPFIRSP</sequence>
<accession>A0A8H5AHL9</accession>
<evidence type="ECO:0000313" key="2">
    <source>
        <dbReference type="Proteomes" id="UP000558688"/>
    </source>
</evidence>
<reference evidence="1" key="1">
    <citation type="submission" date="2020-02" db="EMBL/GenBank/DDBJ databases">
        <title>Identification and distribution of gene clusters putatively required for synthesis of sphingolipid metabolism inhibitors in phylogenetically diverse species of the filamentous fungus Fusarium.</title>
        <authorList>
            <person name="Kim H.-S."/>
            <person name="Busman M."/>
            <person name="Brown D.W."/>
            <person name="Divon H."/>
            <person name="Uhlig S."/>
            <person name="Proctor R.H."/>
        </authorList>
    </citation>
    <scope>NUCLEOTIDE SEQUENCE [LARGE SCALE GENOMIC DNA]</scope>
    <source>
        <strain evidence="1">NRRL 39464</strain>
    </source>
</reference>